<feature type="domain" description="DdrB-like" evidence="3">
    <location>
        <begin position="1278"/>
        <end position="1388"/>
    </location>
</feature>
<dbReference type="InterPro" id="IPR021907">
    <property type="entry name" value="DUF3519"/>
</dbReference>
<accession>I0EQK7</accession>
<gene>
    <name evidence="4" type="ordered locus">HCD_00970</name>
</gene>
<evidence type="ECO:0000259" key="3">
    <source>
        <dbReference type="Pfam" id="PF18763"/>
    </source>
</evidence>
<evidence type="ECO:0000313" key="5">
    <source>
        <dbReference type="Proteomes" id="UP000005013"/>
    </source>
</evidence>
<keyword evidence="1" id="KW-0175">Coiled coil</keyword>
<organism evidence="4 5">
    <name type="scientific">Helicobacter cetorum (strain ATCC BAA-540 / CCUG 52418 / MIT 99-5656)</name>
    <dbReference type="NCBI Taxonomy" id="1163745"/>
    <lineage>
        <taxon>Bacteria</taxon>
        <taxon>Pseudomonadati</taxon>
        <taxon>Campylobacterota</taxon>
        <taxon>Epsilonproteobacteria</taxon>
        <taxon>Campylobacterales</taxon>
        <taxon>Helicobacteraceae</taxon>
        <taxon>Helicobacter</taxon>
    </lineage>
</organism>
<sequence length="1876" mass="211661">MATLDFERLSKDNISPNSVLNFVKNNDSNFNYNELESYYKQQGLKDDALTNALYTDLKNTKGLQISIKPKTPTNDAPLNLQSMPINEFELKKERVLNTLENKSKELKEQGFFERLAEKTANTLEGVLLKKPQFESYKENANKLQELKTLAKENDIDFKDLPKQMQESLKQERNDDGLLSGAINAIQESVTNNATEKAYNDEKNLYQIAKNNKPFESLSDKEQELVKRDLGFFDNFNEKNYNEWKENTRAKDITKEFQKQKAFLDNIHEAKSIANLLNTASETEKQDYLKSLNTLARLQGFDNATTNEKGDVFVSKDNKSYKVNDGFFNNFLDSLKANAFSISGGIIGSVEGAKNAIKKGKINPLSVAIGAGVGGAIGSGLGGITDAVITNHYLNREQNLKETLKHGIQEGLLSLAGDVAIGAAAKLAKPAIKAPLKLASMSMPYQFTRNFFTGNAKRASEIIENTLSKEQQESLKEFADSFGGNVKPNQEGSDFLREKIAKAFNNDSNKLKAYDTLKDIIILDNNKEQQQAFLRAIRADDTGNTIAFLSEAANISPRANNNLKNILRQTSENLRNSLKEYDLKDYEVKSVFDKLEAGTKDSYNQALDGVITKLYDNSYKTNLNDNLSNITAFESFKNDLKAQGKIDPSAKSFLNQVERNIYNKNGVTYEQLRNARQMVNAYERNVKDPSTLGYIQKASAKFLKNDIDNGIDNILKQNKSAYEKIKELHHTAINDYRNMKATMDLIDTAKIRDRNIKEQDAIKSLMKVIQGQGEKDLSNYEVLTKGLNTQDRERLELSMLNRIMQDSTQGDLKVFDSHNFFNKLNEFKGGVFNTPKAKEYIDIANGFHKLFKNDSEIANNLKAATTKNINQGLATTLSGAAKFLWTKFALGTLYRNAPDRFLGLKLPKALNESTAGAALKYHIKRALERSTSVDEFSKNLELSAKNSKFSNDTLKIIDELQGGLNQAKQDFKQASEPATQERLKEATQEPLKAPTNDAHLPQATQEAPLNTKEPATQEPAKEITDKATREWGTNYGEFKGNGLGAIEKLLETKEGYVTGAFHKEGLGDIDLVYGNSKYGLEHILQRREQQALNNGLSEQEAKTYALEIVKKIPEVIEKGKVLKDDLNRLSVVYENQRVGLKDNWQGEKLANKWIVTSYELENSGSLYTSPLITKSEIQPLNSNGANPTQKELIKQEKALTPLQLAEQEKLQKQALEKEKALQDYESYKEDALKREEALKQKLAFERGNAGNLESETKIEVGQDIPLKKLDLAKSRVRLNDGEIFDLDYAIVKAKDLKPSFTTGGTQKRTHMNEEQIKNIAENFDPQKIFGSGGFEDLPIILQDGQVISGNHRIQGMLNFTNKSRAAYDKAIQDYYNITLKPDELLIRVPHKNLNNTEVNNLAAGSNAGRFNSESDKALSVLSHYTPKLKELDKKLNADTIHSLKRLVARDLNFDKATSPNVSDSNLALLMYNMPRSETQGIELLNKWHKEFKDDPKSYEKVKKMFIDNAGSFHNLIHDLNFPKLSLNAYLSDTLDRAFKSIKDYESTTESLKALADKHSASSLGFTEYEKSQHKSDISEILGAALARFARLDDPSNALFEALRSDNIKKGLREHNIADDTKDLLGSDRKVFNDIDIYDFTHYLLKHDRKPNENNQALNQLTRNIKGLQKDYYKSLEKQATNDANLPQATKEAHLNTQEPAREVTEQATNDAPLNAQEPAREITEQATSPYEVIKDKENFLNGLDKNLKEYAVRIPKELNEQEFLKSFNNAINKENFLKHLGTRTDGNVRLANLHLIEPTLKEPLIVTYETINGALRKHYFKPFIKENSKTMNFMVVTQDKDNKFITGTIIRDGSIKNKIKKSAVIHSFMRTEQAKHD</sequence>
<feature type="region of interest" description="Disordered" evidence="2">
    <location>
        <begin position="1691"/>
        <end position="1722"/>
    </location>
</feature>
<dbReference type="PATRIC" id="fig|1163745.3.peg.207"/>
<dbReference type="Pfam" id="PF18763">
    <property type="entry name" value="ddrB-ParB"/>
    <property type="match status" value="1"/>
</dbReference>
<dbReference type="RefSeq" id="WP_014658754.1">
    <property type="nucleotide sequence ID" value="NC_017735.1"/>
</dbReference>
<evidence type="ECO:0000313" key="4">
    <source>
        <dbReference type="EMBL" id="AFI05226.1"/>
    </source>
</evidence>
<name>I0EQK7_HELCM</name>
<dbReference type="InterPro" id="IPR041398">
    <property type="entry name" value="DdrB_dom"/>
</dbReference>
<feature type="coiled-coil region" evidence="1">
    <location>
        <begin position="1209"/>
        <end position="1240"/>
    </location>
</feature>
<dbReference type="EMBL" id="CP003481">
    <property type="protein sequence ID" value="AFI05226.1"/>
    <property type="molecule type" value="Genomic_DNA"/>
</dbReference>
<dbReference type="KEGG" id="hcm:HCD_00970"/>
<dbReference type="Pfam" id="PF12033">
    <property type="entry name" value="DUF3519"/>
    <property type="match status" value="1"/>
</dbReference>
<dbReference type="HOGENOM" id="CLU_002759_0_0_7"/>
<evidence type="ECO:0000256" key="2">
    <source>
        <dbReference type="SAM" id="MobiDB-lite"/>
    </source>
</evidence>
<dbReference type="STRING" id="1163745.HCD_00970"/>
<reference evidence="4 5" key="1">
    <citation type="journal article" date="2013" name="PLoS ONE">
        <title>Sequence Divergence and Conservation in Genomes ofHelicobacter cetorum Strains from a Dolphin and a Whale.</title>
        <authorList>
            <person name="Kersulyte D."/>
            <person name="Rossi M."/>
            <person name="Berg D.E."/>
        </authorList>
    </citation>
    <scope>NUCLEOTIDE SEQUENCE [LARGE SCALE GENOMIC DNA]</scope>
    <source>
        <strain evidence="4 5">MIT 99-5656</strain>
    </source>
</reference>
<dbReference type="eggNOG" id="ENOG5032P2A">
    <property type="taxonomic scope" value="Bacteria"/>
</dbReference>
<dbReference type="Proteomes" id="UP000005013">
    <property type="component" value="Chromosome"/>
</dbReference>
<feature type="compositionally biased region" description="Basic and acidic residues" evidence="2">
    <location>
        <begin position="968"/>
        <end position="986"/>
    </location>
</feature>
<protein>
    <recommendedName>
        <fullName evidence="3">DdrB-like domain-containing protein</fullName>
    </recommendedName>
</protein>
<feature type="region of interest" description="Disordered" evidence="2">
    <location>
        <begin position="968"/>
        <end position="1018"/>
    </location>
</feature>
<keyword evidence="5" id="KW-1185">Reference proteome</keyword>
<evidence type="ECO:0000256" key="1">
    <source>
        <dbReference type="SAM" id="Coils"/>
    </source>
</evidence>
<proteinExistence type="predicted"/>